<reference evidence="1 2" key="1">
    <citation type="journal article" date="2016" name="BMC Genomics">
        <title>Comparative genomic and transcriptomic analyses of the Fuzhuan brick tea-fermentation fungus Aspergillus cristatus.</title>
        <authorList>
            <person name="Ge Y."/>
            <person name="Wang Y."/>
            <person name="Liu Y."/>
            <person name="Tan Y."/>
            <person name="Ren X."/>
            <person name="Zhang X."/>
            <person name="Hyde K.D."/>
            <person name="Liu Y."/>
            <person name="Liu Z."/>
        </authorList>
    </citation>
    <scope>NUCLEOTIDE SEQUENCE [LARGE SCALE GENOMIC DNA]</scope>
    <source>
        <strain evidence="1 2">GZAAS20.1005</strain>
    </source>
</reference>
<name>A0A1E3B140_ASPCR</name>
<organism evidence="1 2">
    <name type="scientific">Aspergillus cristatus</name>
    <name type="common">Chinese Fuzhuan brick tea-fermentation fungus</name>
    <name type="synonym">Eurotium cristatum</name>
    <dbReference type="NCBI Taxonomy" id="573508"/>
    <lineage>
        <taxon>Eukaryota</taxon>
        <taxon>Fungi</taxon>
        <taxon>Dikarya</taxon>
        <taxon>Ascomycota</taxon>
        <taxon>Pezizomycotina</taxon>
        <taxon>Eurotiomycetes</taxon>
        <taxon>Eurotiomycetidae</taxon>
        <taxon>Eurotiales</taxon>
        <taxon>Aspergillaceae</taxon>
        <taxon>Aspergillus</taxon>
        <taxon>Aspergillus subgen. Aspergillus</taxon>
    </lineage>
</organism>
<dbReference type="EMBL" id="JXNT01000023">
    <property type="protein sequence ID" value="ODM14642.1"/>
    <property type="molecule type" value="Genomic_DNA"/>
</dbReference>
<dbReference type="VEuPathDB" id="FungiDB:SI65_09987"/>
<dbReference type="OrthoDB" id="6359816at2759"/>
<evidence type="ECO:0000313" key="2">
    <source>
        <dbReference type="Proteomes" id="UP000094569"/>
    </source>
</evidence>
<accession>A0A1E3B140</accession>
<keyword evidence="2" id="KW-1185">Reference proteome</keyword>
<proteinExistence type="predicted"/>
<gene>
    <name evidence="1" type="ORF">SI65_09987</name>
</gene>
<evidence type="ECO:0000313" key="1">
    <source>
        <dbReference type="EMBL" id="ODM14642.1"/>
    </source>
</evidence>
<comment type="caution">
    <text evidence="1">The sequence shown here is derived from an EMBL/GenBank/DDBJ whole genome shotgun (WGS) entry which is preliminary data.</text>
</comment>
<dbReference type="Proteomes" id="UP000094569">
    <property type="component" value="Unassembled WGS sequence"/>
</dbReference>
<sequence>MPVHGYYTVKDEDVVALAVFGATQSLYRGITQKERIAIFHAQMCGVGDYFQSPTLKFIAKQNFYDTFGKIKTLEAFTAAVEIIYSTTPVRQSGGLKSGFDLQEIQGSR</sequence>
<dbReference type="AlphaFoldDB" id="A0A1E3B140"/>
<protein>
    <submittedName>
        <fullName evidence="1">Uncharacterized protein</fullName>
    </submittedName>
</protein>